<dbReference type="CDD" id="cd00590">
    <property type="entry name" value="RRM_SF"/>
    <property type="match status" value="1"/>
</dbReference>
<sequence>MDEEGPWLDPHHLRKKGKSMNSSKASKENITKFYITNLPIGCRPWDVVDFARGCGEVAGMFIARKKDKEGRTFGFLSLRNMKDARATERVFNGLKLGGCSLRVNIAKFAAENVEWWDVDAQGKKDGNVRLNTEKMTQSDAGLINRLGSNNGWVREGVSFKDMLKQGGSSDGVELREKEVEVHSETATFFDLQGRALVGRTRDISTLTKMNVLIKEAGISNFKIYYLGGLSILVSFDDDIVAADFLLEVNMWNRWFSSLDMWAGQSM</sequence>
<dbReference type="Gramene" id="mRNA:HanXRQr2_Chr15g0684401">
    <property type="protein sequence ID" value="CDS:HanXRQr2_Chr15g0684401.1"/>
    <property type="gene ID" value="HanXRQr2_Chr15g0684401"/>
</dbReference>
<dbReference type="AlphaFoldDB" id="A0A9K3H295"/>
<evidence type="ECO:0000313" key="5">
    <source>
        <dbReference type="Proteomes" id="UP000215914"/>
    </source>
</evidence>
<dbReference type="SUPFAM" id="SSF54928">
    <property type="entry name" value="RNA-binding domain, RBD"/>
    <property type="match status" value="1"/>
</dbReference>
<comment type="caution">
    <text evidence="4">The sequence shown here is derived from an EMBL/GenBank/DDBJ whole genome shotgun (WGS) entry which is preliminary data.</text>
</comment>
<keyword evidence="1" id="KW-0694">RNA-binding</keyword>
<proteinExistence type="predicted"/>
<reference evidence="4" key="1">
    <citation type="journal article" date="2017" name="Nature">
        <title>The sunflower genome provides insights into oil metabolism, flowering and Asterid evolution.</title>
        <authorList>
            <person name="Badouin H."/>
            <person name="Gouzy J."/>
            <person name="Grassa C.J."/>
            <person name="Murat F."/>
            <person name="Staton S.E."/>
            <person name="Cottret L."/>
            <person name="Lelandais-Briere C."/>
            <person name="Owens G.L."/>
            <person name="Carrere S."/>
            <person name="Mayjonade B."/>
            <person name="Legrand L."/>
            <person name="Gill N."/>
            <person name="Kane N.C."/>
            <person name="Bowers J.E."/>
            <person name="Hubner S."/>
            <person name="Bellec A."/>
            <person name="Berard A."/>
            <person name="Berges H."/>
            <person name="Blanchet N."/>
            <person name="Boniface M.C."/>
            <person name="Brunel D."/>
            <person name="Catrice O."/>
            <person name="Chaidir N."/>
            <person name="Claudel C."/>
            <person name="Donnadieu C."/>
            <person name="Faraut T."/>
            <person name="Fievet G."/>
            <person name="Helmstetter N."/>
            <person name="King M."/>
            <person name="Knapp S.J."/>
            <person name="Lai Z."/>
            <person name="Le Paslier M.C."/>
            <person name="Lippi Y."/>
            <person name="Lorenzon L."/>
            <person name="Mandel J.R."/>
            <person name="Marage G."/>
            <person name="Marchand G."/>
            <person name="Marquand E."/>
            <person name="Bret-Mestries E."/>
            <person name="Morien E."/>
            <person name="Nambeesan S."/>
            <person name="Nguyen T."/>
            <person name="Pegot-Espagnet P."/>
            <person name="Pouilly N."/>
            <person name="Raftis F."/>
            <person name="Sallet E."/>
            <person name="Schiex T."/>
            <person name="Thomas J."/>
            <person name="Vandecasteele C."/>
            <person name="Vares D."/>
            <person name="Vear F."/>
            <person name="Vautrin S."/>
            <person name="Crespi M."/>
            <person name="Mangin B."/>
            <person name="Burke J.M."/>
            <person name="Salse J."/>
            <person name="Munos S."/>
            <person name="Vincourt P."/>
            <person name="Rieseberg L.H."/>
            <person name="Langlade N.B."/>
        </authorList>
    </citation>
    <scope>NUCLEOTIDE SEQUENCE</scope>
    <source>
        <tissue evidence="4">Leaves</tissue>
    </source>
</reference>
<dbReference type="Proteomes" id="UP000215914">
    <property type="component" value="Unassembled WGS sequence"/>
</dbReference>
<dbReference type="Gene3D" id="3.30.70.330">
    <property type="match status" value="1"/>
</dbReference>
<evidence type="ECO:0000313" key="4">
    <source>
        <dbReference type="EMBL" id="KAF5763781.1"/>
    </source>
</evidence>
<dbReference type="GO" id="GO:0003723">
    <property type="term" value="F:RNA binding"/>
    <property type="evidence" value="ECO:0007669"/>
    <property type="project" value="UniProtKB-UniRule"/>
</dbReference>
<dbReference type="InterPro" id="IPR035979">
    <property type="entry name" value="RBD_domain_sf"/>
</dbReference>
<organism evidence="4 5">
    <name type="scientific">Helianthus annuus</name>
    <name type="common">Common sunflower</name>
    <dbReference type="NCBI Taxonomy" id="4232"/>
    <lineage>
        <taxon>Eukaryota</taxon>
        <taxon>Viridiplantae</taxon>
        <taxon>Streptophyta</taxon>
        <taxon>Embryophyta</taxon>
        <taxon>Tracheophyta</taxon>
        <taxon>Spermatophyta</taxon>
        <taxon>Magnoliopsida</taxon>
        <taxon>eudicotyledons</taxon>
        <taxon>Gunneridae</taxon>
        <taxon>Pentapetalae</taxon>
        <taxon>asterids</taxon>
        <taxon>campanulids</taxon>
        <taxon>Asterales</taxon>
        <taxon>Asteraceae</taxon>
        <taxon>Asteroideae</taxon>
        <taxon>Heliantheae alliance</taxon>
        <taxon>Heliantheae</taxon>
        <taxon>Helianthus</taxon>
    </lineage>
</organism>
<keyword evidence="5" id="KW-1185">Reference proteome</keyword>
<feature type="domain" description="RRM" evidence="3">
    <location>
        <begin position="31"/>
        <end position="108"/>
    </location>
</feature>
<dbReference type="InterPro" id="IPR012677">
    <property type="entry name" value="Nucleotide-bd_a/b_plait_sf"/>
</dbReference>
<dbReference type="SMART" id="SM00360">
    <property type="entry name" value="RRM"/>
    <property type="match status" value="1"/>
</dbReference>
<feature type="region of interest" description="Disordered" evidence="2">
    <location>
        <begin position="1"/>
        <end position="24"/>
    </location>
</feature>
<dbReference type="Pfam" id="PF00076">
    <property type="entry name" value="RRM_1"/>
    <property type="match status" value="1"/>
</dbReference>
<dbReference type="EMBL" id="MNCJ02000330">
    <property type="protein sequence ID" value="KAF5763781.1"/>
    <property type="molecule type" value="Genomic_DNA"/>
</dbReference>
<evidence type="ECO:0000256" key="2">
    <source>
        <dbReference type="SAM" id="MobiDB-lite"/>
    </source>
</evidence>
<dbReference type="InterPro" id="IPR000504">
    <property type="entry name" value="RRM_dom"/>
</dbReference>
<reference evidence="4" key="2">
    <citation type="submission" date="2020-06" db="EMBL/GenBank/DDBJ databases">
        <title>Helianthus annuus Genome sequencing and assembly Release 2.</title>
        <authorList>
            <person name="Gouzy J."/>
            <person name="Langlade N."/>
            <person name="Munos S."/>
        </authorList>
    </citation>
    <scope>NUCLEOTIDE SEQUENCE</scope>
    <source>
        <tissue evidence="4">Leaves</tissue>
    </source>
</reference>
<evidence type="ECO:0000256" key="1">
    <source>
        <dbReference type="PROSITE-ProRule" id="PRU00176"/>
    </source>
</evidence>
<accession>A0A9K3H295</accession>
<dbReference type="PROSITE" id="PS50102">
    <property type="entry name" value="RRM"/>
    <property type="match status" value="1"/>
</dbReference>
<protein>
    <submittedName>
        <fullName evidence="4">RNA recognition motif domain, nucleotide-binding alpha-beta plait domain superfamily</fullName>
    </submittedName>
</protein>
<gene>
    <name evidence="4" type="ORF">HanXRQr2_Chr15g0684401</name>
</gene>
<name>A0A9K3H295_HELAN</name>
<evidence type="ECO:0000259" key="3">
    <source>
        <dbReference type="PROSITE" id="PS50102"/>
    </source>
</evidence>